<name>A0ACD3RDD8_LARCR</name>
<accession>A0ACD3RDD8</accession>
<keyword evidence="2" id="KW-1185">Reference proteome</keyword>
<sequence length="77" mass="8430">WSGQRSGNTEIPVSGPHSQTVFLPLCANNVDILDLTRIRRGFSVSIVVCFSSAEVRVHAPSPTQPHGHILVCRYTDT</sequence>
<feature type="non-terminal residue" evidence="1">
    <location>
        <position position="77"/>
    </location>
</feature>
<evidence type="ECO:0000313" key="1">
    <source>
        <dbReference type="EMBL" id="TMS17586.1"/>
    </source>
</evidence>
<comment type="caution">
    <text evidence="1">The sequence shown here is derived from an EMBL/GenBank/DDBJ whole genome shotgun (WGS) entry which is preliminary data.</text>
</comment>
<evidence type="ECO:0000313" key="2">
    <source>
        <dbReference type="Proteomes" id="UP000793456"/>
    </source>
</evidence>
<reference evidence="1" key="1">
    <citation type="submission" date="2018-11" db="EMBL/GenBank/DDBJ databases">
        <title>The sequence and de novo assembly of Larimichthys crocea genome using PacBio and Hi-C technologies.</title>
        <authorList>
            <person name="Xu P."/>
            <person name="Chen B."/>
            <person name="Zhou Z."/>
            <person name="Ke Q."/>
            <person name="Wu Y."/>
            <person name="Bai H."/>
            <person name="Pu F."/>
        </authorList>
    </citation>
    <scope>NUCLEOTIDE SEQUENCE</scope>
    <source>
        <tissue evidence="1">Muscle</tissue>
    </source>
</reference>
<organism evidence="1 2">
    <name type="scientific">Larimichthys crocea</name>
    <name type="common">Large yellow croaker</name>
    <name type="synonym">Pseudosciaena crocea</name>
    <dbReference type="NCBI Taxonomy" id="215358"/>
    <lineage>
        <taxon>Eukaryota</taxon>
        <taxon>Metazoa</taxon>
        <taxon>Chordata</taxon>
        <taxon>Craniata</taxon>
        <taxon>Vertebrata</taxon>
        <taxon>Euteleostomi</taxon>
        <taxon>Actinopterygii</taxon>
        <taxon>Neopterygii</taxon>
        <taxon>Teleostei</taxon>
        <taxon>Neoteleostei</taxon>
        <taxon>Acanthomorphata</taxon>
        <taxon>Eupercaria</taxon>
        <taxon>Sciaenidae</taxon>
        <taxon>Larimichthys</taxon>
    </lineage>
</organism>
<gene>
    <name evidence="1" type="ORF">E3U43_001655</name>
</gene>
<dbReference type="Proteomes" id="UP000793456">
    <property type="component" value="Chromosome VII"/>
</dbReference>
<dbReference type="EMBL" id="CM011680">
    <property type="protein sequence ID" value="TMS17586.1"/>
    <property type="molecule type" value="Genomic_DNA"/>
</dbReference>
<feature type="non-terminal residue" evidence="1">
    <location>
        <position position="1"/>
    </location>
</feature>
<proteinExistence type="predicted"/>
<protein>
    <submittedName>
        <fullName evidence="1">Uncharacterized protein</fullName>
    </submittedName>
</protein>